<evidence type="ECO:0000313" key="3">
    <source>
        <dbReference type="EMBL" id="SEH69458.1"/>
    </source>
</evidence>
<dbReference type="SUPFAM" id="SSF103515">
    <property type="entry name" value="Autotransporter"/>
    <property type="match status" value="1"/>
</dbReference>
<reference evidence="4" key="1">
    <citation type="submission" date="2016-09" db="EMBL/GenBank/DDBJ databases">
        <authorList>
            <person name="Koehorst J."/>
        </authorList>
    </citation>
    <scope>NUCLEOTIDE SEQUENCE [LARGE SCALE GENOMIC DNA]</scope>
</reference>
<sequence length="3285" mass="331640">MAAFPGPDGVTYDNVNSGTASRGDITVTANSVINYTTEGNTGSSITATGRDIKLMTLTDPNNAGSYARRQMTLNGPITANSVWFAQSRYLMTANQLTNAGTIYVAGGQLWIDGAQTLNNNFHLGDSSLFTEANEYGGAALRITGNTTFAGTVNILSDGSKITVANGNTLTVNNAITGSGTWQIAAPGATGTVKLNATNHAGFTGNILVSGSAALTWGNGNTGAAAAGATCGLGNTIEIQNGGRMNLHLWTAAQSNKAQTVAISSHVKMSGTSMLHFEDGSYTFNQGIEFAAGSNATLNSQWAKHYYLTKLDGAGTIILNRGAGDLAGVNNFYLDAAGSFTGTIRLTTNNTNVNVSRLVLQHNEAASNAVIDMAQNTALWIGTTNATIAGLSGVGNVLNGTAGNTLTINNTGDYVYGGNIAADVNIVKSGTGSQTLSGTNPDFNGNITVNGGTLVLSMSGTHTLANVAVNNQASIAFANGAFTATASSMNMANLGLSDSTSLNLTGNQNFSSVVVGNGMNRLVLTGATEARFGDVSGTGILMVSVDDLNVAKLYADSLTGAKLYLTDGTRTGVATRQASGELAFMALPELTGATVNDPTHEYIRVGGNVTLQKDLVIGGLILQDVAGDANRLTVTDTFTVNDNLLYSGSTANGFSIAGGNMIVDGSLTLTGGTLKVATGATLTLNGGVMQSGGQLMLDGGTLALNQAAYGTWNVTGNGSLNVNQDASLTTAGLGTILYTVNQGGTMTLSSVTGTTTQVILNSGGRLVLAGGVNLYTGPTQLNAGGTIELQANAALTMHGAAVASRINMLGAGTLRVWGGNQGVVSGDVSAAGAVSLFSESVDASTSSLSIVSDVFNAAGTVTVNAGNGSSVRFAGRSVTMGSLALAGSNQVTFADGVNANVTGNFAFSSDTAGTVHLVNNGSLSVAGAFYVSGNMTLGAADGSERGVLTTGRFAMAVDNRASATTVNRGIVMNVTGNTNDASAGVASFMLANYPGNHSMTVSGVLNVLNAGISLRDGNGTLTINDGGIFNINSLQITRNAGTPGSVATIVLNAGAMMNVGTGGFGTSLTNLTLNGGTIGILNSTTNWTGAKDLAFAGGTTVTFNTDRYAPSATTVAGAYTGTGGTITLSGALSGAGTLVKDGVGTLVASGTSALTGNVIVRNGTLNVTGTLGTLSNLNMQGGQLTVGGTTDVSFAAYTSGAGRFGINVSANTPGVLNYTGTAALGASNTLNFNFDFANLTNAKTLTVLKSTVAGNTAATVFNTDQIVRGQNATLAWDATGTNLVLTVTGTKASANLVWNGTAGQVWDSKATEAWLNGTDASMFYAMDTVEFTAASGIKNIVLQGQLQTAGITVSGGDYTFTSATGGSTLSGNITVNAGASLTAGTAGVLGSGAIANSGTLSIGENVQYGTMSAVTGNGTLRLKEGSSASVAYADAQSYVADQNARLTLTGMGGSGNVNTNFKLAGNGNITCVYTGNPVVLTTNNAFTGTLTLSTNSTNNQWVMNQANGSQFLAPVDGKYGSIVLAATTKMTLGSAYHGKANGLLLGGLSGDASSRIEGRFNTNPSTSENYRYITLRQDTDTVFAGVFEAQNAPRDIGIIKHGSGRLTLTGANASPADLDVHEGIVAIGNGGTTGQWSGNINVYSTDDATGTLIFNRSNALTYGGALGGNGVIEIENGNITLSGTATNFTGEIKAQGGTLIAGSTGFAGTGTIVADGGTINLGTFAVTSAIRIDNSASVLTAGTGGTAAGGITISNGVTLNTRNFSQTGTIYYTSADNFWNIRGDAPAGTVVDFNGVTDFTIGDHLKVALWDGGVLTDAMVSAAASTTDLTYTLEYMTNGELWLKVGLNLANAYVWSGQTTDANQATAWTKQGITGPPTVTDSIYFTDDAFTAEGTNLLNVDTAGLSVKDILVSISADNTYNFNAGAGFTTTGSLVKNGAGTLVVGVNNHFANVELRDGTTEIRTAGALGTGTVTMSDGATLKYGANASGWEDDILSGNLTLAAGSTAAHIDISQAAGIVTWTEYLGTTAITKSGAGTLKLSQTALTTAAITATDGVLELAGATTYSGSITLNGTASALNLTGTTTFANGFTLALGDKTMTLTGTLTDRNAAVGYDATVNGGTLTFGAAASTYTGKLTMTGNATLSTDGNATLAGTIAQVAGSTLNLAGTGTFIGTLGAADVALGAGTGLQLNANATMDNLVMTDTSRLSGAHTLTLSSGDLNGTVDNATAIAMTGGTNGTGSLNLNGIDMGALTVTGGNITGATGTIGQVHINVARALTTNFGGMDAAKITSLRTTNGGARITGLTGTATLNTAFLTFGTGTASINGAGADTAKSIVTGANLTVNGAFTANLSDELVAALKTAIGNDSATVSLFATNGTLTANIGDIVFGNSMSLKVADTQIQGGNINFTARLNTVFVASVDGALTQPDAYTLATYQSLDGFTAVQMDHDMLIDLPGTAPADKTDGLVINQMYGNGEASRTATLTLQSSVAGEQTLVTLRNGTSDTTYLGNLTATDTKLVKDGTYGLGIGGNVTIGSNSLLQVKEGKLALTGAGKTNDISALQVDAHGTFAATGAQSRTTLGTLDLQGGRMEIGGNRSTLTVNGLAAGSNGSIDVADNATMILALPQASMYTGSLASSDNTGNLDIRNGSLMLAADSSIRGLSLNLAASTGLDLADGSSATVRGLQMAAGSSLTGTGDVTTTAGGTIEGDLHNYSGTLANTNGTLAINGTGGLETALTATGSGTIALNYAGGNASYRQVNIGQGGTVILNGANGNGQNNQLRIDGGSIAAGGTLGFIVNTAAAGLFPNSDSPLISNTGVLNVSDGARFSFSAASNQSIINGSMPIDITLADGVVLTGDGNYTISYDKLFSKYFDANLSTVHVKNGKLVLTTSANTRGFYVHEATTVNGRAGGALLDNMLVTVNPQATAADSNLSRLMTELDNQINQNTASGKAAANTIMAAAAGATVTTLNAAQLGTQERNMRAIRNRTVTMGIDPSVVQQDLPYWNAWASFNGANSDISQNGDQPGYKLSSWGGTIGADSDISRHITLGVAFTANYGKLTATGADTASGHVDSYLASLYLRGQSGKWSHVGILTGGTAKADLDRTVNYGAGQYKTSGTTDGSSFGAMYELAYDIALDTDYKSLVQPLFNASLNSARMKGYTETGAGNANLSVENMDTTYGTVGVGGRYIASVGQNLFNRTATLEARAMLLQDVGDRQVEADVAFADAKGYKRTVEGIKPGSTGVEVGLGLTIPVELQSSIFMEINLDARSRSTEVSGGIGYRYNF</sequence>
<dbReference type="EMBL" id="LT629973">
    <property type="protein sequence ID" value="SEH69458.1"/>
    <property type="molecule type" value="Genomic_DNA"/>
</dbReference>
<keyword evidence="1" id="KW-0732">Signal</keyword>
<name>A0A1H6KCE9_9BACT</name>
<dbReference type="NCBIfam" id="TIGR02601">
    <property type="entry name" value="autotrns_rpt"/>
    <property type="match status" value="1"/>
</dbReference>
<evidence type="ECO:0000256" key="1">
    <source>
        <dbReference type="ARBA" id="ARBA00022729"/>
    </source>
</evidence>
<dbReference type="STRING" id="1679444.PYTT_0034"/>
<dbReference type="PROSITE" id="PS51208">
    <property type="entry name" value="AUTOTRANSPORTER"/>
    <property type="match status" value="1"/>
</dbReference>
<dbReference type="Proteomes" id="UP000176204">
    <property type="component" value="Chromosome I"/>
</dbReference>
<keyword evidence="4" id="KW-1185">Reference proteome</keyword>
<feature type="domain" description="Autotransporter" evidence="2">
    <location>
        <begin position="3000"/>
        <end position="3285"/>
    </location>
</feature>
<evidence type="ECO:0000313" key="4">
    <source>
        <dbReference type="Proteomes" id="UP000176204"/>
    </source>
</evidence>
<dbReference type="InterPro" id="IPR013425">
    <property type="entry name" value="Autotrns_rpt"/>
</dbReference>
<dbReference type="RefSeq" id="WP_172801727.1">
    <property type="nucleotide sequence ID" value="NZ_LT629973.1"/>
</dbReference>
<organism evidence="3 4">
    <name type="scientific">Akkermansia glycaniphila</name>
    <dbReference type="NCBI Taxonomy" id="1679444"/>
    <lineage>
        <taxon>Bacteria</taxon>
        <taxon>Pseudomonadati</taxon>
        <taxon>Verrucomicrobiota</taxon>
        <taxon>Verrucomicrobiia</taxon>
        <taxon>Verrucomicrobiales</taxon>
        <taxon>Akkermansiaceae</taxon>
        <taxon>Akkermansia</taxon>
    </lineage>
</organism>
<dbReference type="KEGG" id="agl:PYTT_0034"/>
<proteinExistence type="predicted"/>
<evidence type="ECO:0000259" key="2">
    <source>
        <dbReference type="PROSITE" id="PS51208"/>
    </source>
</evidence>
<gene>
    <name evidence="3" type="ORF">PYTT_0034</name>
</gene>
<protein>
    <submittedName>
        <fullName evidence="3">Autotransporter beta-domain</fullName>
    </submittedName>
</protein>
<accession>A0A1H6KCE9</accession>
<dbReference type="InterPro" id="IPR005546">
    <property type="entry name" value="Autotransporte_beta"/>
</dbReference>
<dbReference type="SMART" id="SM00869">
    <property type="entry name" value="Autotransporter"/>
    <property type="match status" value="1"/>
</dbReference>
<dbReference type="InterPro" id="IPR036709">
    <property type="entry name" value="Autotransporte_beta_dom_sf"/>
</dbReference>